<name>A0ABV0JMQ9_9CYAN</name>
<evidence type="ECO:0000313" key="12">
    <source>
        <dbReference type="Proteomes" id="UP001442494"/>
    </source>
</evidence>
<evidence type="ECO:0000256" key="6">
    <source>
        <dbReference type="ARBA" id="ARBA00022989"/>
    </source>
</evidence>
<dbReference type="Pfam" id="PF01699">
    <property type="entry name" value="Na_Ca_ex"/>
    <property type="match status" value="2"/>
</dbReference>
<accession>A0ABV0JMQ9</accession>
<keyword evidence="6 9" id="KW-1133">Transmembrane helix</keyword>
<feature type="transmembrane region" description="Helical" evidence="9">
    <location>
        <begin position="162"/>
        <end position="182"/>
    </location>
</feature>
<dbReference type="RefSeq" id="WP_190421021.1">
    <property type="nucleotide sequence ID" value="NZ_JAMPKK010000012.1"/>
</dbReference>
<dbReference type="InterPro" id="IPR004798">
    <property type="entry name" value="CAX-like"/>
</dbReference>
<gene>
    <name evidence="11" type="primary">cax</name>
    <name evidence="11" type="ORF">NDI37_07635</name>
</gene>
<evidence type="ECO:0000256" key="7">
    <source>
        <dbReference type="ARBA" id="ARBA00023065"/>
    </source>
</evidence>
<feature type="transmembrane region" description="Helical" evidence="9">
    <location>
        <begin position="315"/>
        <end position="336"/>
    </location>
</feature>
<sequence>MKIKKLISLGLLIFIPISIAAEFFKWGTLSVFITSAIAIVPLAIWLSTATEEVAVVTGPSIGALLNAVFGNATELIIALVALNAGLVDIVKASITGTIISNLLLVMGLSMLLGGLRYKEQDFKPIVARVNGSSMTLAAIAIILPTTVIYTSNGVEPTAIRNLSLTVATVLIVVYALTLLFSLKTHSYLYEVGLLDLEAETSHDSGAEATEHKPNLWLWMGVLIAATIGVAFESEIFVGVVEETTKQLGLTPLFTGVILLPLVGGAAEYVTAVSVALKNNMDLSVSVAMGSSLLVALLVAPILVLVGVVIGQPMDLNFNPFEVVAVAIAVIVANLISLDGRSNWLEGVLLLATYTILGAAFYFHPA</sequence>
<comment type="similarity">
    <text evidence="9">Belongs to the Ca(2+):cation antiporter (CaCA) (TC 2.A.19) family.</text>
</comment>
<keyword evidence="9" id="KW-0050">Antiport</keyword>
<evidence type="ECO:0000256" key="3">
    <source>
        <dbReference type="ARBA" id="ARBA00022568"/>
    </source>
</evidence>
<dbReference type="Gene3D" id="1.20.1420.30">
    <property type="entry name" value="NCX, central ion-binding region"/>
    <property type="match status" value="1"/>
</dbReference>
<proteinExistence type="inferred from homology"/>
<feature type="transmembrane region" description="Helical" evidence="9">
    <location>
        <begin position="215"/>
        <end position="240"/>
    </location>
</feature>
<dbReference type="InterPro" id="IPR044880">
    <property type="entry name" value="NCX_ion-bd_dom_sf"/>
</dbReference>
<feature type="domain" description="Sodium/calcium exchanger membrane region" evidence="10">
    <location>
        <begin position="219"/>
        <end position="356"/>
    </location>
</feature>
<reference evidence="11 12" key="1">
    <citation type="submission" date="2022-04" db="EMBL/GenBank/DDBJ databases">
        <title>Positive selection, recombination, and allopatry shape intraspecific diversity of widespread and dominant cyanobacteria.</title>
        <authorList>
            <person name="Wei J."/>
            <person name="Shu W."/>
            <person name="Hu C."/>
        </authorList>
    </citation>
    <scope>NUCLEOTIDE SEQUENCE [LARGE SCALE GENOMIC DNA]</scope>
    <source>
        <strain evidence="11 12">GB2-A5</strain>
    </source>
</reference>
<evidence type="ECO:0000256" key="1">
    <source>
        <dbReference type="ARBA" id="ARBA00004127"/>
    </source>
</evidence>
<evidence type="ECO:0000256" key="5">
    <source>
        <dbReference type="ARBA" id="ARBA00022837"/>
    </source>
</evidence>
<keyword evidence="3 9" id="KW-0109">Calcium transport</keyword>
<feature type="transmembrane region" description="Helical" evidence="9">
    <location>
        <begin position="343"/>
        <end position="362"/>
    </location>
</feature>
<dbReference type="NCBIfam" id="TIGR00378">
    <property type="entry name" value="cax"/>
    <property type="match status" value="1"/>
</dbReference>
<dbReference type="EMBL" id="JAMPKK010000012">
    <property type="protein sequence ID" value="MEP0864339.1"/>
    <property type="molecule type" value="Genomic_DNA"/>
</dbReference>
<evidence type="ECO:0000256" key="4">
    <source>
        <dbReference type="ARBA" id="ARBA00022692"/>
    </source>
</evidence>
<organism evidence="11 12">
    <name type="scientific">Funiculus sociatus GB2-A5</name>
    <dbReference type="NCBI Taxonomy" id="2933946"/>
    <lineage>
        <taxon>Bacteria</taxon>
        <taxon>Bacillati</taxon>
        <taxon>Cyanobacteriota</taxon>
        <taxon>Cyanophyceae</taxon>
        <taxon>Coleofasciculales</taxon>
        <taxon>Coleofasciculaceae</taxon>
        <taxon>Funiculus</taxon>
    </lineage>
</organism>
<feature type="transmembrane region" description="Helical" evidence="9">
    <location>
        <begin position="94"/>
        <end position="117"/>
    </location>
</feature>
<feature type="transmembrane region" description="Helical" evidence="9">
    <location>
        <begin position="252"/>
        <end position="276"/>
    </location>
</feature>
<dbReference type="InterPro" id="IPR004713">
    <property type="entry name" value="CaH_exchang"/>
</dbReference>
<evidence type="ECO:0000256" key="8">
    <source>
        <dbReference type="ARBA" id="ARBA00023136"/>
    </source>
</evidence>
<keyword evidence="12" id="KW-1185">Reference proteome</keyword>
<feature type="transmembrane region" description="Helical" evidence="9">
    <location>
        <begin position="129"/>
        <end position="150"/>
    </location>
</feature>
<evidence type="ECO:0000259" key="10">
    <source>
        <dbReference type="Pfam" id="PF01699"/>
    </source>
</evidence>
<keyword evidence="5 9" id="KW-0106">Calcium</keyword>
<keyword evidence="4 9" id="KW-0812">Transmembrane</keyword>
<comment type="caution">
    <text evidence="9">Lacks conserved residue(s) required for the propagation of feature annotation.</text>
</comment>
<keyword evidence="8 9" id="KW-0472">Membrane</keyword>
<evidence type="ECO:0000256" key="9">
    <source>
        <dbReference type="RuleBase" id="RU365028"/>
    </source>
</evidence>
<evidence type="ECO:0000313" key="11">
    <source>
        <dbReference type="EMBL" id="MEP0864339.1"/>
    </source>
</evidence>
<feature type="domain" description="Sodium/calcium exchanger membrane region" evidence="10">
    <location>
        <begin position="30"/>
        <end position="182"/>
    </location>
</feature>
<keyword evidence="2 9" id="KW-0813">Transport</keyword>
<dbReference type="PANTHER" id="PTHR31503:SF22">
    <property type="entry name" value="VACUOLAR CALCIUM ION TRANSPORTER"/>
    <property type="match status" value="1"/>
</dbReference>
<dbReference type="InterPro" id="IPR004837">
    <property type="entry name" value="NaCa_Exmemb"/>
</dbReference>
<feature type="transmembrane region" description="Helical" evidence="9">
    <location>
        <begin position="288"/>
        <end position="309"/>
    </location>
</feature>
<comment type="subcellular location">
    <subcellularLocation>
        <location evidence="1">Endomembrane system</location>
        <topology evidence="1">Multi-pass membrane protein</topology>
    </subcellularLocation>
</comment>
<keyword evidence="7 9" id="KW-0406">Ion transport</keyword>
<comment type="function">
    <text evidence="9">Ca(+)/H(+) antiporter that extrudes calcium in exchange for external protons.</text>
</comment>
<feature type="transmembrane region" description="Helical" evidence="9">
    <location>
        <begin position="30"/>
        <end position="49"/>
    </location>
</feature>
<dbReference type="Proteomes" id="UP001442494">
    <property type="component" value="Unassembled WGS sequence"/>
</dbReference>
<feature type="transmembrane region" description="Helical" evidence="9">
    <location>
        <begin position="61"/>
        <end position="82"/>
    </location>
</feature>
<dbReference type="PANTHER" id="PTHR31503">
    <property type="entry name" value="VACUOLAR CALCIUM ION TRANSPORTER"/>
    <property type="match status" value="1"/>
</dbReference>
<protein>
    <recommendedName>
        <fullName evidence="9">Ca(2+)/H(+) antiporter</fullName>
    </recommendedName>
</protein>
<comment type="caution">
    <text evidence="11">The sequence shown here is derived from an EMBL/GenBank/DDBJ whole genome shotgun (WGS) entry which is preliminary data.</text>
</comment>
<evidence type="ECO:0000256" key="2">
    <source>
        <dbReference type="ARBA" id="ARBA00022448"/>
    </source>
</evidence>